<dbReference type="Pfam" id="PF13524">
    <property type="entry name" value="Glyco_trans_1_2"/>
    <property type="match status" value="1"/>
</dbReference>
<name>A0A7X2Z9W3_9BACL</name>
<dbReference type="InterPro" id="IPR055259">
    <property type="entry name" value="YkvP/CgeB_Glyco_trans-like"/>
</dbReference>
<dbReference type="RefSeq" id="WP_127604784.1">
    <property type="nucleotide sequence ID" value="NZ_JARTHJ010000038.1"/>
</dbReference>
<dbReference type="GO" id="GO:0016740">
    <property type="term" value="F:transferase activity"/>
    <property type="evidence" value="ECO:0007669"/>
    <property type="project" value="UniProtKB-KW"/>
</dbReference>
<dbReference type="AlphaFoldDB" id="A0A7X2Z9W3"/>
<gene>
    <name evidence="3" type="ORF">GNP93_10010</name>
</gene>
<evidence type="ECO:0000313" key="4">
    <source>
        <dbReference type="Proteomes" id="UP000450917"/>
    </source>
</evidence>
<dbReference type="Gene3D" id="3.40.50.2000">
    <property type="entry name" value="Glycogen Phosphorylase B"/>
    <property type="match status" value="1"/>
</dbReference>
<protein>
    <submittedName>
        <fullName evidence="3">Glycosyltransferase</fullName>
    </submittedName>
</protein>
<keyword evidence="3" id="KW-0808">Transferase</keyword>
<reference evidence="3 4" key="1">
    <citation type="submission" date="2019-11" db="EMBL/GenBank/DDBJ databases">
        <title>Draft genome sequences of five Paenibacillus species of dairy origin.</title>
        <authorList>
            <person name="Olajide A.M."/>
            <person name="Chen S."/>
            <person name="Lapointe G."/>
        </authorList>
    </citation>
    <scope>NUCLEOTIDE SEQUENCE [LARGE SCALE GENOMIC DNA]</scope>
    <source>
        <strain evidence="3 4">2CS3</strain>
    </source>
</reference>
<proteinExistence type="predicted"/>
<feature type="domain" description="Spore protein YkvP N-terminal" evidence="1">
    <location>
        <begin position="6"/>
        <end position="112"/>
    </location>
</feature>
<dbReference type="InterPro" id="IPR024542">
    <property type="entry name" value="YkvP_N"/>
</dbReference>
<evidence type="ECO:0000313" key="3">
    <source>
        <dbReference type="EMBL" id="MUG71014.1"/>
    </source>
</evidence>
<feature type="domain" description="Spore protein YkvP/CgeB glycosyl transferase-like" evidence="2">
    <location>
        <begin position="179"/>
        <end position="317"/>
    </location>
</feature>
<sequence length="334" mass="39200">MRIYKIFFLNHLSCYINSLADTLCQMGHQVYYQSSWDMREIEAGIDYYKPDLLITVGIDKPVFNPALNVIPALCEKYGLLHIYWATEDKIHFDAISLPFVQRIKPDIVWTIHPECVPKYRELGMGSEYFNFALNPRLFPPKPESAEEVYDVSFVGTTHLETRTFRYDSLKQLLFPLIPTEVEINVWGNNWLESREFQEKEFGASVPLHRYHGFLPYKDTADIYHKSKIMLGVQNAQDQVTQRTFEILGTGAFMIASRTEELESLFEDKKELVLSSGEEETVELVRYYLSRPEERMLIGKQAREKVMANHTFAHRMENVWPAIHESLMEKRRVRR</sequence>
<evidence type="ECO:0000259" key="2">
    <source>
        <dbReference type="Pfam" id="PF13524"/>
    </source>
</evidence>
<dbReference type="Proteomes" id="UP000450917">
    <property type="component" value="Unassembled WGS sequence"/>
</dbReference>
<comment type="caution">
    <text evidence="3">The sequence shown here is derived from an EMBL/GenBank/DDBJ whole genome shotgun (WGS) entry which is preliminary data.</text>
</comment>
<accession>A0A7X2Z9W3</accession>
<dbReference type="SUPFAM" id="SSF53756">
    <property type="entry name" value="UDP-Glycosyltransferase/glycogen phosphorylase"/>
    <property type="match status" value="1"/>
</dbReference>
<dbReference type="Pfam" id="PF12996">
    <property type="entry name" value="DUF3880"/>
    <property type="match status" value="1"/>
</dbReference>
<evidence type="ECO:0000259" key="1">
    <source>
        <dbReference type="Pfam" id="PF12996"/>
    </source>
</evidence>
<dbReference type="EMBL" id="WNZX01000007">
    <property type="protein sequence ID" value="MUG71014.1"/>
    <property type="molecule type" value="Genomic_DNA"/>
</dbReference>
<organism evidence="3 4">
    <name type="scientific">Paenibacillus validus</name>
    <dbReference type="NCBI Taxonomy" id="44253"/>
    <lineage>
        <taxon>Bacteria</taxon>
        <taxon>Bacillati</taxon>
        <taxon>Bacillota</taxon>
        <taxon>Bacilli</taxon>
        <taxon>Bacillales</taxon>
        <taxon>Paenibacillaceae</taxon>
        <taxon>Paenibacillus</taxon>
    </lineage>
</organism>
<keyword evidence="4" id="KW-1185">Reference proteome</keyword>